<dbReference type="EMBL" id="CVRI01000073">
    <property type="protein sequence ID" value="CRL07662.1"/>
    <property type="molecule type" value="Genomic_DNA"/>
</dbReference>
<proteinExistence type="predicted"/>
<evidence type="ECO:0000313" key="2">
    <source>
        <dbReference type="Proteomes" id="UP000183832"/>
    </source>
</evidence>
<organism evidence="1 2">
    <name type="scientific">Clunio marinus</name>
    <dbReference type="NCBI Taxonomy" id="568069"/>
    <lineage>
        <taxon>Eukaryota</taxon>
        <taxon>Metazoa</taxon>
        <taxon>Ecdysozoa</taxon>
        <taxon>Arthropoda</taxon>
        <taxon>Hexapoda</taxon>
        <taxon>Insecta</taxon>
        <taxon>Pterygota</taxon>
        <taxon>Neoptera</taxon>
        <taxon>Endopterygota</taxon>
        <taxon>Diptera</taxon>
        <taxon>Nematocera</taxon>
        <taxon>Chironomoidea</taxon>
        <taxon>Chironomidae</taxon>
        <taxon>Clunio</taxon>
    </lineage>
</organism>
<dbReference type="Proteomes" id="UP000183832">
    <property type="component" value="Unassembled WGS sequence"/>
</dbReference>
<keyword evidence="2" id="KW-1185">Reference proteome</keyword>
<accession>A0A1J1J859</accession>
<protein>
    <submittedName>
        <fullName evidence="1">CLUMA_CG020621, isoform A</fullName>
    </submittedName>
</protein>
<gene>
    <name evidence="1" type="ORF">CLUMA_CG020621</name>
</gene>
<name>A0A1J1J859_9DIPT</name>
<dbReference type="AlphaFoldDB" id="A0A1J1J859"/>
<evidence type="ECO:0000313" key="1">
    <source>
        <dbReference type="EMBL" id="CRL07662.1"/>
    </source>
</evidence>
<reference evidence="1 2" key="1">
    <citation type="submission" date="2015-04" db="EMBL/GenBank/DDBJ databases">
        <authorList>
            <person name="Syromyatnikov M.Y."/>
            <person name="Popov V.N."/>
        </authorList>
    </citation>
    <scope>NUCLEOTIDE SEQUENCE [LARGE SCALE GENOMIC DNA]</scope>
</reference>
<sequence length="72" mass="8402">MSGRVFEKCLDECYHSLHKNIYLHTLIIPYNELLNHFTIEADKRTIHPICSGGYVVVKSESSLRLLVHSFQR</sequence>